<dbReference type="GO" id="GO:0016779">
    <property type="term" value="F:nucleotidyltransferase activity"/>
    <property type="evidence" value="ECO:0007669"/>
    <property type="project" value="UniProtKB-ARBA"/>
</dbReference>
<sequence length="188" mass="21629">MKHFSQEIQFLIMAGGKGTRFGDAEKCMQIINEKSILENLIDSLRTVSDFISVSTTLFHRRTIELCRLKNISVIITDGNDYISDLRKSISMVNRIPTVVMGSDIYFTDLDMFRDLLVSLPEPSKPIIDLLQNNSFSGISVFTRIPERDAIMEYYEMNSEKSFSVNINTEEDLRMLKLEISRKTADHFL</sequence>
<reference evidence="2 3" key="1">
    <citation type="submission" date="2023-09" db="EMBL/GenBank/DDBJ databases">
        <authorList>
            <person name="Golyshina O.V."/>
            <person name="Lunev E.A."/>
            <person name="Bargiela R."/>
            <person name="Gaines M.C."/>
            <person name="Daum B."/>
            <person name="Bale N.J."/>
            <person name="Koenen M."/>
            <person name="Sinninghe Damst J.S."/>
            <person name="Yakimov M."/>
            <person name="Golyshin P.N."/>
        </authorList>
    </citation>
    <scope>NUCLEOTIDE SEQUENCE [LARGE SCALE GENOMIC DNA]</scope>
    <source>
        <strain evidence="2 3">M1</strain>
    </source>
</reference>
<organism evidence="2 3">
    <name type="scientific">Oxyplasma meridianum</name>
    <dbReference type="NCBI Taxonomy" id="3073602"/>
    <lineage>
        <taxon>Archaea</taxon>
        <taxon>Methanobacteriati</taxon>
        <taxon>Thermoplasmatota</taxon>
        <taxon>Thermoplasmata</taxon>
        <taxon>Thermoplasmatales</taxon>
        <taxon>Thermoplasmataceae</taxon>
        <taxon>Oxyplasma</taxon>
    </lineage>
</organism>
<name>A0AAX4NFX2_9ARCH</name>
<dbReference type="Proteomes" id="UP001451606">
    <property type="component" value="Chromosome"/>
</dbReference>
<evidence type="ECO:0000259" key="1">
    <source>
        <dbReference type="Pfam" id="PF12804"/>
    </source>
</evidence>
<gene>
    <name evidence="2" type="ORF">OXIME_000961</name>
</gene>
<proteinExistence type="predicted"/>
<dbReference type="RefSeq" id="WP_393970729.1">
    <property type="nucleotide sequence ID" value="NZ_CP133772.1"/>
</dbReference>
<keyword evidence="3" id="KW-1185">Reference proteome</keyword>
<dbReference type="EMBL" id="CP133772">
    <property type="protein sequence ID" value="WYY00391.1"/>
    <property type="molecule type" value="Genomic_DNA"/>
</dbReference>
<feature type="domain" description="MobA-like NTP transferase" evidence="1">
    <location>
        <begin position="11"/>
        <end position="121"/>
    </location>
</feature>
<protein>
    <submittedName>
        <fullName evidence="2">NTP transferase domain-containing protein</fullName>
    </submittedName>
</protein>
<evidence type="ECO:0000313" key="2">
    <source>
        <dbReference type="EMBL" id="WYY00391.1"/>
    </source>
</evidence>
<evidence type="ECO:0000313" key="3">
    <source>
        <dbReference type="Proteomes" id="UP001451606"/>
    </source>
</evidence>
<dbReference type="AlphaFoldDB" id="A0AAX4NFX2"/>
<dbReference type="Pfam" id="PF12804">
    <property type="entry name" value="NTP_transf_3"/>
    <property type="match status" value="1"/>
</dbReference>
<dbReference type="GeneID" id="95967697"/>
<keyword evidence="2" id="KW-0808">Transferase</keyword>
<dbReference type="InterPro" id="IPR029044">
    <property type="entry name" value="Nucleotide-diphossugar_trans"/>
</dbReference>
<dbReference type="SUPFAM" id="SSF53448">
    <property type="entry name" value="Nucleotide-diphospho-sugar transferases"/>
    <property type="match status" value="1"/>
</dbReference>
<dbReference type="Gene3D" id="3.90.550.10">
    <property type="entry name" value="Spore Coat Polysaccharide Biosynthesis Protein SpsA, Chain A"/>
    <property type="match status" value="1"/>
</dbReference>
<dbReference type="InterPro" id="IPR025877">
    <property type="entry name" value="MobA-like_NTP_Trfase"/>
</dbReference>
<dbReference type="KEGG" id="omr:OXIME_000961"/>
<accession>A0AAX4NFX2</accession>